<proteinExistence type="predicted"/>
<keyword evidence="2" id="KW-1185">Reference proteome</keyword>
<name>A0A8X6JQ14_9ARAC</name>
<protein>
    <submittedName>
        <fullName evidence="1">Uncharacterized protein</fullName>
    </submittedName>
</protein>
<organism evidence="1 2">
    <name type="scientific">Trichonephila inaurata madagascariensis</name>
    <dbReference type="NCBI Taxonomy" id="2747483"/>
    <lineage>
        <taxon>Eukaryota</taxon>
        <taxon>Metazoa</taxon>
        <taxon>Ecdysozoa</taxon>
        <taxon>Arthropoda</taxon>
        <taxon>Chelicerata</taxon>
        <taxon>Arachnida</taxon>
        <taxon>Araneae</taxon>
        <taxon>Araneomorphae</taxon>
        <taxon>Entelegynae</taxon>
        <taxon>Araneoidea</taxon>
        <taxon>Nephilidae</taxon>
        <taxon>Trichonephila</taxon>
        <taxon>Trichonephila inaurata</taxon>
    </lineage>
</organism>
<dbReference type="AlphaFoldDB" id="A0A8X6JQ14"/>
<sequence length="108" mass="12446">MQRNSTASFFVSFSFSVASITKVDLGEKLMSLVFLTTEYFSTFSSDPHNPDQFMLGYFTRRIQTRTHSARLTQATQVNLECIEILQYGNKCTHSRSEDKKKLTNDLFN</sequence>
<reference evidence="1" key="1">
    <citation type="submission" date="2020-08" db="EMBL/GenBank/DDBJ databases">
        <title>Multicomponent nature underlies the extraordinary mechanical properties of spider dragline silk.</title>
        <authorList>
            <person name="Kono N."/>
            <person name="Nakamura H."/>
            <person name="Mori M."/>
            <person name="Yoshida Y."/>
            <person name="Ohtoshi R."/>
            <person name="Malay A.D."/>
            <person name="Moran D.A.P."/>
            <person name="Tomita M."/>
            <person name="Numata K."/>
            <person name="Arakawa K."/>
        </authorList>
    </citation>
    <scope>NUCLEOTIDE SEQUENCE</scope>
</reference>
<evidence type="ECO:0000313" key="1">
    <source>
        <dbReference type="EMBL" id="GFS28525.1"/>
    </source>
</evidence>
<dbReference type="Proteomes" id="UP000886998">
    <property type="component" value="Unassembled WGS sequence"/>
</dbReference>
<gene>
    <name evidence="1" type="ORF">TNIN_78521</name>
</gene>
<evidence type="ECO:0000313" key="2">
    <source>
        <dbReference type="Proteomes" id="UP000886998"/>
    </source>
</evidence>
<dbReference type="EMBL" id="BMAV01023905">
    <property type="protein sequence ID" value="GFS28525.1"/>
    <property type="molecule type" value="Genomic_DNA"/>
</dbReference>
<comment type="caution">
    <text evidence="1">The sequence shown here is derived from an EMBL/GenBank/DDBJ whole genome shotgun (WGS) entry which is preliminary data.</text>
</comment>
<accession>A0A8X6JQ14</accession>